<dbReference type="InterPro" id="IPR004358">
    <property type="entry name" value="Sig_transdc_His_kin-like_C"/>
</dbReference>
<dbReference type="KEGG" id="caby:Cabys_2318"/>
<dbReference type="Proteomes" id="UP000183868">
    <property type="component" value="Chromosome"/>
</dbReference>
<dbReference type="GO" id="GO:0000155">
    <property type="term" value="F:phosphorelay sensor kinase activity"/>
    <property type="evidence" value="ECO:0007669"/>
    <property type="project" value="InterPro"/>
</dbReference>
<name>A0A1J1C8N2_CALAY</name>
<comment type="catalytic activity">
    <reaction evidence="1">
        <text>ATP + protein L-histidine = ADP + protein N-phospho-L-histidine.</text>
        <dbReference type="EC" id="2.7.13.3"/>
    </reaction>
</comment>
<dbReference type="PRINTS" id="PR00344">
    <property type="entry name" value="BCTRLSENSOR"/>
</dbReference>
<feature type="transmembrane region" description="Helical" evidence="9">
    <location>
        <begin position="12"/>
        <end position="33"/>
    </location>
</feature>
<dbReference type="EMBL" id="CP018099">
    <property type="protein sequence ID" value="APF19067.1"/>
    <property type="molecule type" value="Genomic_DNA"/>
</dbReference>
<evidence type="ECO:0000256" key="5">
    <source>
        <dbReference type="ARBA" id="ARBA00022741"/>
    </source>
</evidence>
<protein>
    <recommendedName>
        <fullName evidence="2">histidine kinase</fullName>
        <ecNumber evidence="2">2.7.13.3</ecNumber>
    </recommendedName>
</protein>
<keyword evidence="4" id="KW-0808">Transferase</keyword>
<dbReference type="Gene3D" id="1.10.287.130">
    <property type="match status" value="1"/>
</dbReference>
<dbReference type="PANTHER" id="PTHR43065:SF10">
    <property type="entry name" value="PEROXIDE STRESS-ACTIVATED HISTIDINE KINASE MAK3"/>
    <property type="match status" value="1"/>
</dbReference>
<dbReference type="Pfam" id="PF13426">
    <property type="entry name" value="PAS_9"/>
    <property type="match status" value="1"/>
</dbReference>
<keyword evidence="9" id="KW-1133">Transmembrane helix</keyword>
<evidence type="ECO:0000256" key="9">
    <source>
        <dbReference type="SAM" id="Phobius"/>
    </source>
</evidence>
<evidence type="ECO:0000256" key="3">
    <source>
        <dbReference type="ARBA" id="ARBA00022553"/>
    </source>
</evidence>
<dbReference type="Pfam" id="PF14827">
    <property type="entry name" value="dCache_3"/>
    <property type="match status" value="1"/>
</dbReference>
<dbReference type="SUPFAM" id="SSF47384">
    <property type="entry name" value="Homodimeric domain of signal transducing histidine kinase"/>
    <property type="match status" value="1"/>
</dbReference>
<keyword evidence="3" id="KW-0597">Phosphoprotein</keyword>
<dbReference type="SUPFAM" id="SSF55785">
    <property type="entry name" value="PYP-like sensor domain (PAS domain)"/>
    <property type="match status" value="1"/>
</dbReference>
<dbReference type="RefSeq" id="WP_044281357.1">
    <property type="nucleotide sequence ID" value="NZ_CM001402.1"/>
</dbReference>
<dbReference type="NCBIfam" id="TIGR00229">
    <property type="entry name" value="sensory_box"/>
    <property type="match status" value="1"/>
</dbReference>
<dbReference type="InterPro" id="IPR000014">
    <property type="entry name" value="PAS"/>
</dbReference>
<evidence type="ECO:0000256" key="7">
    <source>
        <dbReference type="ARBA" id="ARBA00022840"/>
    </source>
</evidence>
<dbReference type="PROSITE" id="PS50109">
    <property type="entry name" value="HIS_KIN"/>
    <property type="match status" value="1"/>
</dbReference>
<feature type="transmembrane region" description="Helical" evidence="9">
    <location>
        <begin position="301"/>
        <end position="321"/>
    </location>
</feature>
<dbReference type="InterPro" id="IPR003661">
    <property type="entry name" value="HisK_dim/P_dom"/>
</dbReference>
<dbReference type="InterPro" id="IPR005467">
    <property type="entry name" value="His_kinase_dom"/>
</dbReference>
<dbReference type="Gene3D" id="3.30.450.20">
    <property type="entry name" value="PAS domain"/>
    <property type="match status" value="1"/>
</dbReference>
<sequence>MMFKKILITLKTYRYLFMLYFLVAALLIFNAFFEMRQSKKELMELMENQSEATLHSLILASENLIKNNVQTQMIIEHQMARTLEILYTISKLTDFNPYLLDSIASRAGIAGILFLDANFTPQTVVGEFKRLTLEQWNQLLDKAFTLQTISGDTVFWQQRLSETDSVQYRIGCEFLPGGEVLLLIGEPKMMGAFSNHINFGRLIRNIAERSPDIIYLALQDSASIIAAAGHVQFLGNPLNETILKESEPANPVSFRILDFDSVSVFEASHPFHYQNRQIGLFRLGLSTKALQSINDRIFQRLLVLSAILIGFAFLIVTFGFIRQRYDILQKQYAVIETYSSNIIENVSDAIIVFNNRQGIQIFNSAAERLFKQDKNAVLGKPITHLLHSETLDLIVRKNEPVQEIELTIGDVSKIVLISQSHFWDGDNTENYIVVIRDITRQKHLEDRMKRQEQLTAVGQLAAGVAHEIRNPLNSISTIVQQLKKDFKPTRDEDVYNELIDIVYTEVKRINQKINEFLRFSRPEPIRPSKFKLSDWLNSIIKQYQPTFEDRQIEFVLQLNWDGEVFWDADQMRGVMSNLIQNAIDAMTERKRLEVCVTKENDKIIIKVTDSGKGIPPEQLDKIFNLYFTTKADGTGIGLSIVQRIVFEHDGMIRVSSERDKGTTFTITLPRTIALDSSQ</sequence>
<dbReference type="PROSITE" id="PS50112">
    <property type="entry name" value="PAS"/>
    <property type="match status" value="1"/>
</dbReference>
<organism evidence="12 13">
    <name type="scientific">Caldithrix abyssi DSM 13497</name>
    <dbReference type="NCBI Taxonomy" id="880073"/>
    <lineage>
        <taxon>Bacteria</taxon>
        <taxon>Pseudomonadati</taxon>
        <taxon>Calditrichota</taxon>
        <taxon>Calditrichia</taxon>
        <taxon>Calditrichales</taxon>
        <taxon>Calditrichaceae</taxon>
        <taxon>Caldithrix</taxon>
    </lineage>
</organism>
<dbReference type="InterPro" id="IPR003594">
    <property type="entry name" value="HATPase_dom"/>
</dbReference>
<feature type="domain" description="PAS" evidence="11">
    <location>
        <begin position="335"/>
        <end position="405"/>
    </location>
</feature>
<dbReference type="EC" id="2.7.13.3" evidence="2"/>
<accession>A0A1J1C8N2</accession>
<evidence type="ECO:0000256" key="6">
    <source>
        <dbReference type="ARBA" id="ARBA00022777"/>
    </source>
</evidence>
<proteinExistence type="predicted"/>
<dbReference type="CDD" id="cd00130">
    <property type="entry name" value="PAS"/>
    <property type="match status" value="1"/>
</dbReference>
<evidence type="ECO:0000313" key="13">
    <source>
        <dbReference type="Proteomes" id="UP000183868"/>
    </source>
</evidence>
<dbReference type="PANTHER" id="PTHR43065">
    <property type="entry name" value="SENSOR HISTIDINE KINASE"/>
    <property type="match status" value="1"/>
</dbReference>
<evidence type="ECO:0000256" key="1">
    <source>
        <dbReference type="ARBA" id="ARBA00000085"/>
    </source>
</evidence>
<dbReference type="AlphaFoldDB" id="A0A1J1C8N2"/>
<dbReference type="Pfam" id="PF00512">
    <property type="entry name" value="HisKA"/>
    <property type="match status" value="1"/>
</dbReference>
<keyword evidence="7" id="KW-0067">ATP-binding</keyword>
<evidence type="ECO:0000259" key="10">
    <source>
        <dbReference type="PROSITE" id="PS50109"/>
    </source>
</evidence>
<dbReference type="FunFam" id="3.30.565.10:FF:000006">
    <property type="entry name" value="Sensor histidine kinase WalK"/>
    <property type="match status" value="1"/>
</dbReference>
<evidence type="ECO:0000256" key="8">
    <source>
        <dbReference type="ARBA" id="ARBA00023012"/>
    </source>
</evidence>
<dbReference type="Gene3D" id="3.30.565.10">
    <property type="entry name" value="Histidine kinase-like ATPase, C-terminal domain"/>
    <property type="match status" value="1"/>
</dbReference>
<dbReference type="InterPro" id="IPR036097">
    <property type="entry name" value="HisK_dim/P_sf"/>
</dbReference>
<gene>
    <name evidence="12" type="primary">pAS</name>
    <name evidence="12" type="ORF">Cabys_2318</name>
</gene>
<feature type="domain" description="Histidine kinase" evidence="10">
    <location>
        <begin position="463"/>
        <end position="672"/>
    </location>
</feature>
<dbReference type="CDD" id="cd00082">
    <property type="entry name" value="HisKA"/>
    <property type="match status" value="1"/>
</dbReference>
<dbReference type="SMART" id="SM00387">
    <property type="entry name" value="HATPase_c"/>
    <property type="match status" value="1"/>
</dbReference>
<keyword evidence="8" id="KW-0902">Two-component regulatory system</keyword>
<evidence type="ECO:0000313" key="12">
    <source>
        <dbReference type="EMBL" id="APF19067.1"/>
    </source>
</evidence>
<keyword evidence="6" id="KW-0418">Kinase</keyword>
<keyword evidence="9" id="KW-0812">Transmembrane</keyword>
<keyword evidence="5" id="KW-0547">Nucleotide-binding</keyword>
<dbReference type="InterPro" id="IPR029150">
    <property type="entry name" value="dCache_3"/>
</dbReference>
<evidence type="ECO:0000256" key="4">
    <source>
        <dbReference type="ARBA" id="ARBA00022679"/>
    </source>
</evidence>
<dbReference type="SUPFAM" id="SSF55874">
    <property type="entry name" value="ATPase domain of HSP90 chaperone/DNA topoisomerase II/histidine kinase"/>
    <property type="match status" value="1"/>
</dbReference>
<dbReference type="OrthoDB" id="9806995at2"/>
<keyword evidence="9" id="KW-0472">Membrane</keyword>
<dbReference type="GO" id="GO:0005524">
    <property type="term" value="F:ATP binding"/>
    <property type="evidence" value="ECO:0007669"/>
    <property type="project" value="UniProtKB-KW"/>
</dbReference>
<dbReference type="InterPro" id="IPR036890">
    <property type="entry name" value="HATPase_C_sf"/>
</dbReference>
<dbReference type="SMART" id="SM00388">
    <property type="entry name" value="HisKA"/>
    <property type="match status" value="1"/>
</dbReference>
<dbReference type="SMART" id="SM00091">
    <property type="entry name" value="PAS"/>
    <property type="match status" value="1"/>
</dbReference>
<reference evidence="12 13" key="1">
    <citation type="submission" date="2016-11" db="EMBL/GenBank/DDBJ databases">
        <title>Genomic analysis of Caldithrix abyssi and proposal of a novel bacterial phylum Caldithrichaeota.</title>
        <authorList>
            <person name="Kublanov I."/>
            <person name="Sigalova O."/>
            <person name="Gavrilov S."/>
            <person name="Lebedinsky A."/>
            <person name="Ivanova N."/>
            <person name="Daum C."/>
            <person name="Reddy T."/>
            <person name="Klenk H.P."/>
            <person name="Goker M."/>
            <person name="Reva O."/>
            <person name="Miroshnichenko M."/>
            <person name="Kyprides N."/>
            <person name="Woyke T."/>
            <person name="Gelfand M."/>
        </authorList>
    </citation>
    <scope>NUCLEOTIDE SEQUENCE [LARGE SCALE GENOMIC DNA]</scope>
    <source>
        <strain evidence="12 13">LF13</strain>
    </source>
</reference>
<evidence type="ECO:0000259" key="11">
    <source>
        <dbReference type="PROSITE" id="PS50112"/>
    </source>
</evidence>
<dbReference type="InterPro" id="IPR035965">
    <property type="entry name" value="PAS-like_dom_sf"/>
</dbReference>
<evidence type="ECO:0000256" key="2">
    <source>
        <dbReference type="ARBA" id="ARBA00012438"/>
    </source>
</evidence>
<dbReference type="Pfam" id="PF02518">
    <property type="entry name" value="HATPase_c"/>
    <property type="match status" value="1"/>
</dbReference>